<dbReference type="InterPro" id="IPR001977">
    <property type="entry name" value="Depp_CoAkinase"/>
</dbReference>
<dbReference type="PROSITE" id="PS51219">
    <property type="entry name" value="DPCK"/>
    <property type="match status" value="1"/>
</dbReference>
<dbReference type="NCBIfam" id="TIGR00152">
    <property type="entry name" value="dephospho-CoA kinase"/>
    <property type="match status" value="1"/>
</dbReference>
<comment type="catalytic activity">
    <reaction evidence="8">
        <text>3'-dephospho-CoA + ATP = ADP + CoA + H(+)</text>
        <dbReference type="Rhea" id="RHEA:18245"/>
        <dbReference type="ChEBI" id="CHEBI:15378"/>
        <dbReference type="ChEBI" id="CHEBI:30616"/>
        <dbReference type="ChEBI" id="CHEBI:57287"/>
        <dbReference type="ChEBI" id="CHEBI:57328"/>
        <dbReference type="ChEBI" id="CHEBI:456216"/>
        <dbReference type="EC" id="2.7.1.24"/>
    </reaction>
</comment>
<keyword evidence="5 8" id="KW-0418">Kinase</keyword>
<dbReference type="EC" id="2.7.1.24" evidence="8 9"/>
<keyword evidence="2 8" id="KW-0963">Cytoplasm</keyword>
<evidence type="ECO:0000256" key="5">
    <source>
        <dbReference type="ARBA" id="ARBA00022777"/>
    </source>
</evidence>
<accession>K8W5R2</accession>
<dbReference type="PATRIC" id="fig|1141660.3.peg.2620"/>
<comment type="function">
    <text evidence="8">Catalyzes the phosphorylation of the 3'-hydroxyl group of dephosphocoenzyme A to form coenzyme A.</text>
</comment>
<keyword evidence="7 8" id="KW-0173">Coenzyme A biosynthesis</keyword>
<keyword evidence="4 8" id="KW-0547">Nucleotide-binding</keyword>
<dbReference type="RefSeq" id="WP_008916379.1">
    <property type="nucleotide sequence ID" value="NZ_CM001773.1"/>
</dbReference>
<dbReference type="EMBL" id="AKKN01000010">
    <property type="protein sequence ID" value="EKT55913.1"/>
    <property type="molecule type" value="Genomic_DNA"/>
</dbReference>
<reference evidence="10 11" key="1">
    <citation type="journal article" date="2012" name="BMC Genomics">
        <title>Comparative genomics of bacteria in the genus Providencia isolated from wild Drosophila melanogaster.</title>
        <authorList>
            <person name="Galac M.R."/>
            <person name="Lazzaro B.P."/>
        </authorList>
    </citation>
    <scope>NUCLEOTIDE SEQUENCE [LARGE SCALE GENOMIC DNA]</scope>
    <source>
        <strain evidence="10 11">DSM 19967</strain>
    </source>
</reference>
<sequence length="205" mass="22834">MAYIVALTGGIGSGKTTIANEFAKLGIEIVDADIIARQVVQPNTPALGAIISHFGPSILSSDGSLNRERLRQIIFSDDTEKKWLNALLHPLIQQKTQNQLQKSNSAYVLWVVPLLIENNLTHLADRILVVDVTPDEQLKRTIQRDNVSEEHVISILNAQSSREKRLSYADDVITNHDGELNIADKVAKLHENYIILAQKKNRNSV</sequence>
<dbReference type="GO" id="GO:0005524">
    <property type="term" value="F:ATP binding"/>
    <property type="evidence" value="ECO:0007669"/>
    <property type="project" value="UniProtKB-UniRule"/>
</dbReference>
<evidence type="ECO:0000256" key="8">
    <source>
        <dbReference type="HAMAP-Rule" id="MF_00376"/>
    </source>
</evidence>
<evidence type="ECO:0000256" key="7">
    <source>
        <dbReference type="ARBA" id="ARBA00022993"/>
    </source>
</evidence>
<keyword evidence="3 8" id="KW-0808">Transferase</keyword>
<dbReference type="HOGENOM" id="CLU_057180_1_2_6"/>
<evidence type="ECO:0000256" key="4">
    <source>
        <dbReference type="ARBA" id="ARBA00022741"/>
    </source>
</evidence>
<dbReference type="UniPathway" id="UPA00241">
    <property type="reaction ID" value="UER00356"/>
</dbReference>
<keyword evidence="6 8" id="KW-0067">ATP-binding</keyword>
<keyword evidence="11" id="KW-1185">Reference proteome</keyword>
<dbReference type="PANTHER" id="PTHR10695:SF46">
    <property type="entry name" value="BIFUNCTIONAL COENZYME A SYNTHASE-RELATED"/>
    <property type="match status" value="1"/>
</dbReference>
<protein>
    <recommendedName>
        <fullName evidence="8 9">Dephospho-CoA kinase</fullName>
        <ecNumber evidence="8 9">2.7.1.24</ecNumber>
    </recommendedName>
    <alternativeName>
        <fullName evidence="8">Dephosphocoenzyme A kinase</fullName>
    </alternativeName>
</protein>
<dbReference type="CDD" id="cd02022">
    <property type="entry name" value="DPCK"/>
    <property type="match status" value="1"/>
</dbReference>
<evidence type="ECO:0000313" key="11">
    <source>
        <dbReference type="Proteomes" id="UP000010290"/>
    </source>
</evidence>
<dbReference type="PRINTS" id="PR00988">
    <property type="entry name" value="URIDINKINASE"/>
</dbReference>
<comment type="subcellular location">
    <subcellularLocation>
        <location evidence="8">Cytoplasm</location>
    </subcellularLocation>
</comment>
<evidence type="ECO:0000256" key="6">
    <source>
        <dbReference type="ARBA" id="ARBA00022840"/>
    </source>
</evidence>
<dbReference type="Proteomes" id="UP000010290">
    <property type="component" value="Chromosome"/>
</dbReference>
<dbReference type="HAMAP" id="MF_00376">
    <property type="entry name" value="Dephospho_CoA_kinase"/>
    <property type="match status" value="1"/>
</dbReference>
<dbReference type="Gene3D" id="3.40.50.300">
    <property type="entry name" value="P-loop containing nucleotide triphosphate hydrolases"/>
    <property type="match status" value="1"/>
</dbReference>
<evidence type="ECO:0000256" key="1">
    <source>
        <dbReference type="ARBA" id="ARBA00009018"/>
    </source>
</evidence>
<feature type="binding site" evidence="8">
    <location>
        <begin position="12"/>
        <end position="17"/>
    </location>
    <ligand>
        <name>ATP</name>
        <dbReference type="ChEBI" id="CHEBI:30616"/>
    </ligand>
</feature>
<dbReference type="FunFam" id="3.40.50.300:FF:000518">
    <property type="entry name" value="Dephospho-CoA kinase"/>
    <property type="match status" value="1"/>
</dbReference>
<dbReference type="GO" id="GO:0005737">
    <property type="term" value="C:cytoplasm"/>
    <property type="evidence" value="ECO:0007669"/>
    <property type="project" value="UniProtKB-SubCell"/>
</dbReference>
<proteinExistence type="inferred from homology"/>
<dbReference type="OrthoDB" id="9812943at2"/>
<dbReference type="GO" id="GO:0004140">
    <property type="term" value="F:dephospho-CoA kinase activity"/>
    <property type="evidence" value="ECO:0007669"/>
    <property type="project" value="UniProtKB-UniRule"/>
</dbReference>
<comment type="similarity">
    <text evidence="1 8">Belongs to the CoaE family.</text>
</comment>
<evidence type="ECO:0000256" key="3">
    <source>
        <dbReference type="ARBA" id="ARBA00022679"/>
    </source>
</evidence>
<dbReference type="SUPFAM" id="SSF52540">
    <property type="entry name" value="P-loop containing nucleoside triphosphate hydrolases"/>
    <property type="match status" value="1"/>
</dbReference>
<organism evidence="10 11">
    <name type="scientific">Providencia sneebia DSM 19967</name>
    <dbReference type="NCBI Taxonomy" id="1141660"/>
    <lineage>
        <taxon>Bacteria</taxon>
        <taxon>Pseudomonadati</taxon>
        <taxon>Pseudomonadota</taxon>
        <taxon>Gammaproteobacteria</taxon>
        <taxon>Enterobacterales</taxon>
        <taxon>Morganellaceae</taxon>
        <taxon>Providencia</taxon>
    </lineage>
</organism>
<gene>
    <name evidence="8 10" type="primary">coaE</name>
    <name evidence="10" type="ORF">OO7_13129</name>
</gene>
<dbReference type="PANTHER" id="PTHR10695">
    <property type="entry name" value="DEPHOSPHO-COA KINASE-RELATED"/>
    <property type="match status" value="1"/>
</dbReference>
<comment type="caution">
    <text evidence="10">The sequence shown here is derived from an EMBL/GenBank/DDBJ whole genome shotgun (WGS) entry which is preliminary data.</text>
</comment>
<dbReference type="InterPro" id="IPR027417">
    <property type="entry name" value="P-loop_NTPase"/>
</dbReference>
<comment type="pathway">
    <text evidence="8">Cofactor biosynthesis; coenzyme A biosynthesis; CoA from (R)-pantothenate: step 5/5.</text>
</comment>
<evidence type="ECO:0000256" key="2">
    <source>
        <dbReference type="ARBA" id="ARBA00022490"/>
    </source>
</evidence>
<dbReference type="GO" id="GO:0015937">
    <property type="term" value="P:coenzyme A biosynthetic process"/>
    <property type="evidence" value="ECO:0007669"/>
    <property type="project" value="UniProtKB-UniRule"/>
</dbReference>
<name>K8W5R2_9GAMM</name>
<evidence type="ECO:0000256" key="9">
    <source>
        <dbReference type="NCBIfam" id="TIGR00152"/>
    </source>
</evidence>
<dbReference type="Pfam" id="PF01121">
    <property type="entry name" value="CoaE"/>
    <property type="match status" value="1"/>
</dbReference>
<evidence type="ECO:0000313" key="10">
    <source>
        <dbReference type="EMBL" id="EKT55913.1"/>
    </source>
</evidence>
<dbReference type="AlphaFoldDB" id="K8W5R2"/>